<dbReference type="GO" id="GO:0008810">
    <property type="term" value="F:cellulase activity"/>
    <property type="evidence" value="ECO:0007669"/>
    <property type="project" value="UniProtKB-EC"/>
</dbReference>
<evidence type="ECO:0000256" key="2">
    <source>
        <dbReference type="ARBA" id="ARBA00006044"/>
    </source>
</evidence>
<keyword evidence="10" id="KW-0732">Signal</keyword>
<keyword evidence="7 9" id="KW-0326">Glycosidase</keyword>
<dbReference type="EC" id="3.2.1.-" evidence="9"/>
<organism evidence="11 12">
    <name type="scientific">Schizothecium vesticola</name>
    <dbReference type="NCBI Taxonomy" id="314040"/>
    <lineage>
        <taxon>Eukaryota</taxon>
        <taxon>Fungi</taxon>
        <taxon>Dikarya</taxon>
        <taxon>Ascomycota</taxon>
        <taxon>Pezizomycotina</taxon>
        <taxon>Sordariomycetes</taxon>
        <taxon>Sordariomycetidae</taxon>
        <taxon>Sordariales</taxon>
        <taxon>Schizotheciaceae</taxon>
        <taxon>Schizothecium</taxon>
    </lineage>
</organism>
<gene>
    <name evidence="11" type="ORF">B0T18DRAFT_444837</name>
</gene>
<dbReference type="Pfam" id="PF00840">
    <property type="entry name" value="Glyco_hydro_7"/>
    <property type="match status" value="1"/>
</dbReference>
<comment type="catalytic activity">
    <reaction evidence="1">
        <text>Endohydrolysis of (1-&gt;4)-beta-D-glucosidic linkages in cellulose, lichenin and cereal beta-D-glucans.</text>
        <dbReference type="EC" id="3.2.1.4"/>
    </reaction>
</comment>
<dbReference type="InterPro" id="IPR037019">
    <property type="entry name" value="Glyco_hydro_7_sf"/>
</dbReference>
<dbReference type="AlphaFoldDB" id="A0AA40F7G9"/>
<keyword evidence="4 9" id="KW-0136">Cellulose degradation</keyword>
<keyword evidence="5" id="KW-0325">Glycoprotein</keyword>
<dbReference type="PANTHER" id="PTHR33753:SF1">
    <property type="entry name" value="ENDO-BETA-1,4-GLUCANASE CELB"/>
    <property type="match status" value="1"/>
</dbReference>
<protein>
    <recommendedName>
        <fullName evidence="9">Glucanase</fullName>
        <ecNumber evidence="9">3.2.1.-</ecNumber>
    </recommendedName>
</protein>
<keyword evidence="6" id="KW-0119">Carbohydrate metabolism</keyword>
<reference evidence="11" key="1">
    <citation type="submission" date="2023-06" db="EMBL/GenBank/DDBJ databases">
        <title>Genome-scale phylogeny and comparative genomics of the fungal order Sordariales.</title>
        <authorList>
            <consortium name="Lawrence Berkeley National Laboratory"/>
            <person name="Hensen N."/>
            <person name="Bonometti L."/>
            <person name="Westerberg I."/>
            <person name="Brannstrom I.O."/>
            <person name="Guillou S."/>
            <person name="Cros-Aarteil S."/>
            <person name="Calhoun S."/>
            <person name="Haridas S."/>
            <person name="Kuo A."/>
            <person name="Mondo S."/>
            <person name="Pangilinan J."/>
            <person name="Riley R."/>
            <person name="LaButti K."/>
            <person name="Andreopoulos B."/>
            <person name="Lipzen A."/>
            <person name="Chen C."/>
            <person name="Yanf M."/>
            <person name="Daum C."/>
            <person name="Ng V."/>
            <person name="Clum A."/>
            <person name="Steindorff A."/>
            <person name="Ohm R."/>
            <person name="Martin F."/>
            <person name="Silar P."/>
            <person name="Natvig D."/>
            <person name="Lalanne C."/>
            <person name="Gautier V."/>
            <person name="Ament-velasquez S.L."/>
            <person name="Kruys A."/>
            <person name="Hutchinson M.I."/>
            <person name="Powell A.J."/>
            <person name="Barry K."/>
            <person name="Miller A.N."/>
            <person name="Grigoriev I.V."/>
            <person name="Debuchy R."/>
            <person name="Gladieux P."/>
            <person name="Thoren M.H."/>
            <person name="Johannesson H."/>
        </authorList>
    </citation>
    <scope>NUCLEOTIDE SEQUENCE</scope>
    <source>
        <strain evidence="11">SMH3187-1</strain>
    </source>
</reference>
<evidence type="ECO:0000256" key="3">
    <source>
        <dbReference type="ARBA" id="ARBA00022801"/>
    </source>
</evidence>
<feature type="chain" id="PRO_5041210433" description="Glucanase" evidence="10">
    <location>
        <begin position="21"/>
        <end position="425"/>
    </location>
</feature>
<evidence type="ECO:0000256" key="1">
    <source>
        <dbReference type="ARBA" id="ARBA00000966"/>
    </source>
</evidence>
<name>A0AA40F7G9_9PEZI</name>
<keyword evidence="12" id="KW-1185">Reference proteome</keyword>
<dbReference type="PRINTS" id="PR00734">
    <property type="entry name" value="GLHYDRLASE7"/>
</dbReference>
<feature type="signal peptide" evidence="10">
    <location>
        <begin position="1"/>
        <end position="20"/>
    </location>
</feature>
<comment type="similarity">
    <text evidence="2 9">Belongs to the glycosyl hydrolase 7 (cellulase C) family.</text>
</comment>
<evidence type="ECO:0000313" key="12">
    <source>
        <dbReference type="Proteomes" id="UP001172155"/>
    </source>
</evidence>
<evidence type="ECO:0000256" key="5">
    <source>
        <dbReference type="ARBA" id="ARBA00023180"/>
    </source>
</evidence>
<comment type="caution">
    <text evidence="11">The sequence shown here is derived from an EMBL/GenBank/DDBJ whole genome shotgun (WGS) entry which is preliminary data.</text>
</comment>
<dbReference type="Proteomes" id="UP001172155">
    <property type="component" value="Unassembled WGS sequence"/>
</dbReference>
<evidence type="ECO:0000256" key="8">
    <source>
        <dbReference type="ARBA" id="ARBA00023326"/>
    </source>
</evidence>
<evidence type="ECO:0000256" key="9">
    <source>
        <dbReference type="RuleBase" id="RU361164"/>
    </source>
</evidence>
<sequence>MASKFALASLTALLATVASAQQPGKTPEVHPKLITQRCTVKGGCVDATNYLVLDSSSHPIHQATNEHNCGDWGNKPNATACPDVASCFNNCIMEGIPDYSKYGVTTNGSSLRMQQKIGNSVVTPRIYLLDKTEKEYEMVHFTGKEFTFDVDPSKLPCGMNSALYLSEMEADGGKSQYNPGGAYYGTGYCDAQCFVTPFQSGIGNVDGKGVCCNEMDIWEANARSAHIAPHTCNKPGLYLCEGAECGKEAPGVCDKSGCAWQPWRVNVTDYYGQGPKFKVDTTRKFTVITQFPTDSKGVLRAIKRFYIQDGKLIDSYTVDAPGLPKVNEMTEELCVATKAKRYLDLGGHKEMGESMDRGAVLIFSIWWDEGGGMTWLDANEAGPCLAGEGLPPNIVKVEPFPEVTFENVRWGELGSTYDLTKDCLH</sequence>
<dbReference type="EMBL" id="JAUKUD010000002">
    <property type="protein sequence ID" value="KAK0752618.1"/>
    <property type="molecule type" value="Genomic_DNA"/>
</dbReference>
<accession>A0AA40F7G9</accession>
<dbReference type="Gene3D" id="2.70.100.10">
    <property type="entry name" value="Glycoside hydrolase, family 7, domain"/>
    <property type="match status" value="1"/>
</dbReference>
<evidence type="ECO:0000256" key="10">
    <source>
        <dbReference type="SAM" id="SignalP"/>
    </source>
</evidence>
<evidence type="ECO:0000256" key="4">
    <source>
        <dbReference type="ARBA" id="ARBA00023001"/>
    </source>
</evidence>
<dbReference type="SUPFAM" id="SSF49899">
    <property type="entry name" value="Concanavalin A-like lectins/glucanases"/>
    <property type="match status" value="1"/>
</dbReference>
<dbReference type="InterPro" id="IPR013320">
    <property type="entry name" value="ConA-like_dom_sf"/>
</dbReference>
<dbReference type="CDD" id="cd07999">
    <property type="entry name" value="GH7_CBH_EG"/>
    <property type="match status" value="1"/>
</dbReference>
<keyword evidence="8 9" id="KW-0624">Polysaccharide degradation</keyword>
<evidence type="ECO:0000256" key="7">
    <source>
        <dbReference type="ARBA" id="ARBA00023295"/>
    </source>
</evidence>
<dbReference type="InterPro" id="IPR001722">
    <property type="entry name" value="Glyco_hydro_7"/>
</dbReference>
<proteinExistence type="inferred from homology"/>
<evidence type="ECO:0000256" key="6">
    <source>
        <dbReference type="ARBA" id="ARBA00023277"/>
    </source>
</evidence>
<dbReference type="PANTHER" id="PTHR33753">
    <property type="entry name" value="1,4-BETA-D-GLUCAN CELLOBIOHYDROLASE B"/>
    <property type="match status" value="1"/>
</dbReference>
<dbReference type="GO" id="GO:0030245">
    <property type="term" value="P:cellulose catabolic process"/>
    <property type="evidence" value="ECO:0007669"/>
    <property type="project" value="UniProtKB-KW"/>
</dbReference>
<keyword evidence="3 9" id="KW-0378">Hydrolase</keyword>
<evidence type="ECO:0000313" key="11">
    <source>
        <dbReference type="EMBL" id="KAK0752618.1"/>
    </source>
</evidence>